<comment type="caution">
    <text evidence="1">The sequence shown here is derived from an EMBL/GenBank/DDBJ whole genome shotgun (WGS) entry which is preliminary data.</text>
</comment>
<accession>A0ABR9RL28</accession>
<evidence type="ECO:0008006" key="3">
    <source>
        <dbReference type="Google" id="ProtNLM"/>
    </source>
</evidence>
<gene>
    <name evidence="1" type="ORF">INF30_10455</name>
</gene>
<proteinExistence type="predicted"/>
<sequence>MKQIKLITGYIIKLDKVYDINELYDMLSEDLHDKVFIESIKEGKGFVDFTSNKNYIADISFEIEGQDKVKITEITKRSYEDEFGVN</sequence>
<evidence type="ECO:0000313" key="2">
    <source>
        <dbReference type="Proteomes" id="UP000758652"/>
    </source>
</evidence>
<organism evidence="1 2">
    <name type="scientific">Claveliimonas monacensis</name>
    <dbReference type="NCBI Taxonomy" id="2779351"/>
    <lineage>
        <taxon>Bacteria</taxon>
        <taxon>Bacillati</taxon>
        <taxon>Bacillota</taxon>
        <taxon>Clostridia</taxon>
        <taxon>Lachnospirales</taxon>
        <taxon>Lachnospiraceae</taxon>
        <taxon>Claveliimonas</taxon>
    </lineage>
</organism>
<dbReference type="Proteomes" id="UP000758652">
    <property type="component" value="Unassembled WGS sequence"/>
</dbReference>
<protein>
    <recommendedName>
        <fullName evidence="3">Phage protein</fullName>
    </recommendedName>
</protein>
<evidence type="ECO:0000313" key="1">
    <source>
        <dbReference type="EMBL" id="MBE5063682.1"/>
    </source>
</evidence>
<name>A0ABR9RL28_9FIRM</name>
<keyword evidence="2" id="KW-1185">Reference proteome</keyword>
<dbReference type="RefSeq" id="WP_226395158.1">
    <property type="nucleotide sequence ID" value="NZ_JADCKL010000009.1"/>
</dbReference>
<reference evidence="1 2" key="1">
    <citation type="submission" date="2020-10" db="EMBL/GenBank/DDBJ databases">
        <title>ChiBAC.</title>
        <authorList>
            <person name="Zenner C."/>
            <person name="Hitch T.C.A."/>
            <person name="Clavel T."/>
        </authorList>
    </citation>
    <scope>NUCLEOTIDE SEQUENCE [LARGE SCALE GENOMIC DNA]</scope>
    <source>
        <strain evidence="1 2">DSM 108991</strain>
    </source>
</reference>
<dbReference type="EMBL" id="JADCKL010000009">
    <property type="protein sequence ID" value="MBE5063682.1"/>
    <property type="molecule type" value="Genomic_DNA"/>
</dbReference>